<evidence type="ECO:0000313" key="9">
    <source>
        <dbReference type="EMBL" id="MBN7799371.1"/>
    </source>
</evidence>
<dbReference type="InterPro" id="IPR051788">
    <property type="entry name" value="MFS_Transporter"/>
</dbReference>
<feature type="transmembrane region" description="Helical" evidence="7">
    <location>
        <begin position="70"/>
        <end position="90"/>
    </location>
</feature>
<evidence type="ECO:0000259" key="8">
    <source>
        <dbReference type="PROSITE" id="PS50850"/>
    </source>
</evidence>
<dbReference type="PANTHER" id="PTHR23514:SF3">
    <property type="entry name" value="BYPASS OF STOP CODON PROTEIN 6"/>
    <property type="match status" value="1"/>
</dbReference>
<feature type="transmembrane region" description="Helical" evidence="7">
    <location>
        <begin position="364"/>
        <end position="383"/>
    </location>
</feature>
<dbReference type="Gene3D" id="1.20.1250.20">
    <property type="entry name" value="MFS general substrate transporter like domains"/>
    <property type="match status" value="2"/>
</dbReference>
<keyword evidence="10" id="KW-1185">Reference proteome</keyword>
<dbReference type="InterPro" id="IPR020846">
    <property type="entry name" value="MFS_dom"/>
</dbReference>
<evidence type="ECO:0000313" key="10">
    <source>
        <dbReference type="Proteomes" id="UP000664698"/>
    </source>
</evidence>
<comment type="caution">
    <text evidence="9">The sequence shown here is derived from an EMBL/GenBank/DDBJ whole genome shotgun (WGS) entry which is preliminary data.</text>
</comment>
<dbReference type="InterPro" id="IPR011701">
    <property type="entry name" value="MFS"/>
</dbReference>
<name>A0ABS3BMB0_9BACT</name>
<reference evidence="9 10" key="1">
    <citation type="submission" date="2021-03" db="EMBL/GenBank/DDBJ databases">
        <title>novel species isolated from a fishpond in China.</title>
        <authorList>
            <person name="Lu H."/>
            <person name="Cai Z."/>
        </authorList>
    </citation>
    <scope>NUCLEOTIDE SEQUENCE [LARGE SCALE GENOMIC DNA]</scope>
    <source>
        <strain evidence="9 10">JCM 31546</strain>
    </source>
</reference>
<accession>A0ABS3BMB0</accession>
<organism evidence="9 10">
    <name type="scientific">Algoriphagus aestuariicola</name>
    <dbReference type="NCBI Taxonomy" id="1852016"/>
    <lineage>
        <taxon>Bacteria</taxon>
        <taxon>Pseudomonadati</taxon>
        <taxon>Bacteroidota</taxon>
        <taxon>Cytophagia</taxon>
        <taxon>Cytophagales</taxon>
        <taxon>Cyclobacteriaceae</taxon>
        <taxon>Algoriphagus</taxon>
    </lineage>
</organism>
<protein>
    <submittedName>
        <fullName evidence="9">MFS transporter</fullName>
    </submittedName>
</protein>
<evidence type="ECO:0000256" key="7">
    <source>
        <dbReference type="SAM" id="Phobius"/>
    </source>
</evidence>
<keyword evidence="5 7" id="KW-1133">Transmembrane helix</keyword>
<feature type="transmembrane region" description="Helical" evidence="7">
    <location>
        <begin position="44"/>
        <end position="63"/>
    </location>
</feature>
<dbReference type="EMBL" id="JAFKCW010000001">
    <property type="protein sequence ID" value="MBN7799371.1"/>
    <property type="molecule type" value="Genomic_DNA"/>
</dbReference>
<comment type="subcellular location">
    <subcellularLocation>
        <location evidence="1">Endomembrane system</location>
        <topology evidence="1">Multi-pass membrane protein</topology>
    </subcellularLocation>
</comment>
<feature type="transmembrane region" description="Helical" evidence="7">
    <location>
        <begin position="132"/>
        <end position="153"/>
    </location>
</feature>
<sequence length="394" mass="42522">MSALKKKILLLIIYLAFISLGLPDSLLGAAWPAMFGDLGVPVNYAGILSLIVAAGTVVSSLFSGKVIRKFGVASVTTFSVLMTALALMGYSLSDHFAFLCLLAVPLGLGAGSVDAALNNYVALHYEARHMNWLHSFWGVGAAIGPMILAGQLARGHSWSDGYQSIAWIQLALVAVLVASLPLWVKNQMEDSRSTEEKRPGLFQLIQVLPGLPQALLVFFCYCSIEASFGLWGASYLVFEKGFEADLAARYASLYYLGITIGRFLSGFLTRHFSNRQLVYLGQAVIGLGIALLVLPIDALILPGFLAIGLGCAPIFPSLLHETPANFAEKHSQSIMGLQMASAYVGITLMPFLFGEIATFTGQSFLLTFLGMFLVLMVGLTWNLNQKIKSKIPQI</sequence>
<proteinExistence type="inferred from homology"/>
<feature type="transmembrane region" description="Helical" evidence="7">
    <location>
        <begin position="340"/>
        <end position="358"/>
    </location>
</feature>
<evidence type="ECO:0000256" key="2">
    <source>
        <dbReference type="ARBA" id="ARBA00008335"/>
    </source>
</evidence>
<keyword evidence="4 7" id="KW-0812">Transmembrane</keyword>
<feature type="transmembrane region" description="Helical" evidence="7">
    <location>
        <begin position="300"/>
        <end position="319"/>
    </location>
</feature>
<dbReference type="PROSITE" id="PS50850">
    <property type="entry name" value="MFS"/>
    <property type="match status" value="1"/>
</dbReference>
<feature type="transmembrane region" description="Helical" evidence="7">
    <location>
        <begin position="277"/>
        <end position="294"/>
    </location>
</feature>
<evidence type="ECO:0000256" key="5">
    <source>
        <dbReference type="ARBA" id="ARBA00022989"/>
    </source>
</evidence>
<dbReference type="InterPro" id="IPR036259">
    <property type="entry name" value="MFS_trans_sf"/>
</dbReference>
<evidence type="ECO:0000256" key="1">
    <source>
        <dbReference type="ARBA" id="ARBA00004127"/>
    </source>
</evidence>
<feature type="domain" description="Major facilitator superfamily (MFS) profile" evidence="8">
    <location>
        <begin position="9"/>
        <end position="388"/>
    </location>
</feature>
<dbReference type="SUPFAM" id="SSF103473">
    <property type="entry name" value="MFS general substrate transporter"/>
    <property type="match status" value="1"/>
</dbReference>
<comment type="similarity">
    <text evidence="2">Belongs to the major facilitator superfamily.</text>
</comment>
<feature type="transmembrane region" description="Helical" evidence="7">
    <location>
        <begin position="204"/>
        <end position="226"/>
    </location>
</feature>
<keyword evidence="6 7" id="KW-0472">Membrane</keyword>
<dbReference type="PANTHER" id="PTHR23514">
    <property type="entry name" value="BYPASS OF STOP CODON PROTEIN 6"/>
    <property type="match status" value="1"/>
</dbReference>
<feature type="transmembrane region" description="Helical" evidence="7">
    <location>
        <begin position="165"/>
        <end position="184"/>
    </location>
</feature>
<keyword evidence="3" id="KW-0813">Transport</keyword>
<dbReference type="Pfam" id="PF07690">
    <property type="entry name" value="MFS_1"/>
    <property type="match status" value="1"/>
</dbReference>
<evidence type="ECO:0000256" key="6">
    <source>
        <dbReference type="ARBA" id="ARBA00023136"/>
    </source>
</evidence>
<feature type="transmembrane region" description="Helical" evidence="7">
    <location>
        <begin position="246"/>
        <end position="265"/>
    </location>
</feature>
<gene>
    <name evidence="9" type="ORF">J0A67_00785</name>
</gene>
<dbReference type="Proteomes" id="UP000664698">
    <property type="component" value="Unassembled WGS sequence"/>
</dbReference>
<evidence type="ECO:0000256" key="3">
    <source>
        <dbReference type="ARBA" id="ARBA00022448"/>
    </source>
</evidence>
<feature type="transmembrane region" description="Helical" evidence="7">
    <location>
        <begin position="96"/>
        <end position="120"/>
    </location>
</feature>
<evidence type="ECO:0000256" key="4">
    <source>
        <dbReference type="ARBA" id="ARBA00022692"/>
    </source>
</evidence>